<organism evidence="1">
    <name type="scientific">Anguilla anguilla</name>
    <name type="common">European freshwater eel</name>
    <name type="synonym">Muraena anguilla</name>
    <dbReference type="NCBI Taxonomy" id="7936"/>
    <lineage>
        <taxon>Eukaryota</taxon>
        <taxon>Metazoa</taxon>
        <taxon>Chordata</taxon>
        <taxon>Craniata</taxon>
        <taxon>Vertebrata</taxon>
        <taxon>Euteleostomi</taxon>
        <taxon>Actinopterygii</taxon>
        <taxon>Neopterygii</taxon>
        <taxon>Teleostei</taxon>
        <taxon>Anguilliformes</taxon>
        <taxon>Anguillidae</taxon>
        <taxon>Anguilla</taxon>
    </lineage>
</organism>
<name>A0A0E9W776_ANGAN</name>
<protein>
    <submittedName>
        <fullName evidence="1">Uncharacterized protein</fullName>
    </submittedName>
</protein>
<dbReference type="EMBL" id="GBXM01022401">
    <property type="protein sequence ID" value="JAH86176.1"/>
    <property type="molecule type" value="Transcribed_RNA"/>
</dbReference>
<reference evidence="1" key="1">
    <citation type="submission" date="2014-11" db="EMBL/GenBank/DDBJ databases">
        <authorList>
            <person name="Amaro Gonzalez C."/>
        </authorList>
    </citation>
    <scope>NUCLEOTIDE SEQUENCE</scope>
</reference>
<accession>A0A0E9W776</accession>
<proteinExistence type="predicted"/>
<dbReference type="AlphaFoldDB" id="A0A0E9W776"/>
<sequence>MFMQTHMTDHSLTIMSLLGIQETRNRPGLQGIKVRGEKLSYGVRRTSGELGRCLENDVSSAISKQMA</sequence>
<evidence type="ECO:0000313" key="1">
    <source>
        <dbReference type="EMBL" id="JAH86176.1"/>
    </source>
</evidence>
<reference evidence="1" key="2">
    <citation type="journal article" date="2015" name="Fish Shellfish Immunol.">
        <title>Early steps in the European eel (Anguilla anguilla)-Vibrio vulnificus interaction in the gills: Role of the RtxA13 toxin.</title>
        <authorList>
            <person name="Callol A."/>
            <person name="Pajuelo D."/>
            <person name="Ebbesson L."/>
            <person name="Teles M."/>
            <person name="MacKenzie S."/>
            <person name="Amaro C."/>
        </authorList>
    </citation>
    <scope>NUCLEOTIDE SEQUENCE</scope>
</reference>